<sequence>MLKELENNFSLLEKKIFEMNKSYQNLLEKHAILSEDFENLKVKYEEEHKRNQELTEEQKKIKLISAISGNPDHNRLMKNHINRLVKEIDACIAQLQNSGL</sequence>
<evidence type="ECO:0000313" key="3">
    <source>
        <dbReference type="EMBL" id="PPZ92701.1"/>
    </source>
</evidence>
<gene>
    <name evidence="2" type="ORF">BHF72_1112</name>
    <name evidence="3" type="ORF">C3729_01440</name>
</gene>
<name>A0A1E5UHT7_9FLAO</name>
<evidence type="ECO:0000256" key="1">
    <source>
        <dbReference type="SAM" id="Coils"/>
    </source>
</evidence>
<dbReference type="KEGG" id="cnr:EB819_06190"/>
<protein>
    <submittedName>
        <fullName evidence="2">Uncharacterized protein</fullName>
    </submittedName>
</protein>
<dbReference type="Proteomes" id="UP000238565">
    <property type="component" value="Unassembled WGS sequence"/>
</dbReference>
<dbReference type="AlphaFoldDB" id="A0A1E5UHT7"/>
<dbReference type="EMBL" id="MKGI01000005">
    <property type="protein sequence ID" value="OEL12358.1"/>
    <property type="molecule type" value="Genomic_DNA"/>
</dbReference>
<evidence type="ECO:0000313" key="2">
    <source>
        <dbReference type="EMBL" id="OEL12358.1"/>
    </source>
</evidence>
<comment type="caution">
    <text evidence="2">The sequence shown here is derived from an EMBL/GenBank/DDBJ whole genome shotgun (WGS) entry which is preliminary data.</text>
</comment>
<dbReference type="OrthoDB" id="1467932at2"/>
<keyword evidence="1" id="KW-0175">Coiled coil</keyword>
<organism evidence="2 4">
    <name type="scientific">Cloacibacterium normanense</name>
    <dbReference type="NCBI Taxonomy" id="237258"/>
    <lineage>
        <taxon>Bacteria</taxon>
        <taxon>Pseudomonadati</taxon>
        <taxon>Bacteroidota</taxon>
        <taxon>Flavobacteriia</taxon>
        <taxon>Flavobacteriales</taxon>
        <taxon>Weeksellaceae</taxon>
    </lineage>
</organism>
<proteinExistence type="predicted"/>
<dbReference type="PATRIC" id="fig|237258.4.peg.2118"/>
<keyword evidence="4" id="KW-1185">Reference proteome</keyword>
<reference evidence="3 5" key="2">
    <citation type="submission" date="2018-02" db="EMBL/GenBank/DDBJ databases">
        <title>Draft genome sequence of bacterial isolates from marine environment.</title>
        <authorList>
            <person name="Singh S.K."/>
            <person name="Hill R."/>
            <person name="Major S."/>
            <person name="Cai H."/>
            <person name="Li Y."/>
        </authorList>
    </citation>
    <scope>NUCLEOTIDE SEQUENCE [LARGE SCALE GENOMIC DNA]</scope>
    <source>
        <strain evidence="3 5">IMET F</strain>
    </source>
</reference>
<evidence type="ECO:0000313" key="4">
    <source>
        <dbReference type="Proteomes" id="UP000095601"/>
    </source>
</evidence>
<feature type="coiled-coil region" evidence="1">
    <location>
        <begin position="2"/>
        <end position="57"/>
    </location>
</feature>
<evidence type="ECO:0000313" key="5">
    <source>
        <dbReference type="Proteomes" id="UP000238565"/>
    </source>
</evidence>
<dbReference type="RefSeq" id="WP_069796602.1">
    <property type="nucleotide sequence ID" value="NZ_CP034157.1"/>
</dbReference>
<reference evidence="2 4" key="1">
    <citation type="submission" date="2016-09" db="EMBL/GenBank/DDBJ databases">
        <authorList>
            <person name="Capua I."/>
            <person name="De Benedictis P."/>
            <person name="Joannis T."/>
            <person name="Lombin L.H."/>
            <person name="Cattoli G."/>
        </authorList>
    </citation>
    <scope>NUCLEOTIDE SEQUENCE [LARGE SCALE GENOMIC DNA]</scope>
    <source>
        <strain evidence="2 4">NRS-1</strain>
    </source>
</reference>
<accession>A0A1E5UHT7</accession>
<dbReference type="Proteomes" id="UP000095601">
    <property type="component" value="Unassembled WGS sequence"/>
</dbReference>
<dbReference type="EMBL" id="PTPZ01000001">
    <property type="protein sequence ID" value="PPZ92701.1"/>
    <property type="molecule type" value="Genomic_DNA"/>
</dbReference>
<dbReference type="STRING" id="237258.SAMN04489756_102107"/>